<dbReference type="GO" id="GO:0003677">
    <property type="term" value="F:DNA binding"/>
    <property type="evidence" value="ECO:0007669"/>
    <property type="project" value="InterPro"/>
</dbReference>
<dbReference type="InterPro" id="IPR009061">
    <property type="entry name" value="DNA-bd_dom_put_sf"/>
</dbReference>
<feature type="region of interest" description="Disordered" evidence="1">
    <location>
        <begin position="1"/>
        <end position="22"/>
    </location>
</feature>
<dbReference type="Proteomes" id="UP000319514">
    <property type="component" value="Unassembled WGS sequence"/>
</dbReference>
<dbReference type="RefSeq" id="WP_185746253.1">
    <property type="nucleotide sequence ID" value="NZ_BAAAKX010000026.1"/>
</dbReference>
<dbReference type="Pfam" id="PF12728">
    <property type="entry name" value="HTH_17"/>
    <property type="match status" value="1"/>
</dbReference>
<dbReference type="SUPFAM" id="SSF46955">
    <property type="entry name" value="Putative DNA-binding domain"/>
    <property type="match status" value="1"/>
</dbReference>
<dbReference type="AlphaFoldDB" id="A0A542Z946"/>
<protein>
    <submittedName>
        <fullName evidence="3">Excisionase family DNA binding protein</fullName>
    </submittedName>
</protein>
<proteinExistence type="predicted"/>
<dbReference type="EMBL" id="VFOQ01000002">
    <property type="protein sequence ID" value="TQL56863.1"/>
    <property type="molecule type" value="Genomic_DNA"/>
</dbReference>
<organism evidence="3 4">
    <name type="scientific">Oryzihumus leptocrescens</name>
    <dbReference type="NCBI Taxonomy" id="297536"/>
    <lineage>
        <taxon>Bacteria</taxon>
        <taxon>Bacillati</taxon>
        <taxon>Actinomycetota</taxon>
        <taxon>Actinomycetes</taxon>
        <taxon>Micrococcales</taxon>
        <taxon>Intrasporangiaceae</taxon>
        <taxon>Oryzihumus</taxon>
    </lineage>
</organism>
<gene>
    <name evidence="3" type="ORF">FB474_3625</name>
</gene>
<feature type="domain" description="Helix-turn-helix" evidence="2">
    <location>
        <begin position="24"/>
        <end position="73"/>
    </location>
</feature>
<dbReference type="InterPro" id="IPR010093">
    <property type="entry name" value="SinI_DNA-bd"/>
</dbReference>
<evidence type="ECO:0000259" key="2">
    <source>
        <dbReference type="Pfam" id="PF12728"/>
    </source>
</evidence>
<dbReference type="InterPro" id="IPR041657">
    <property type="entry name" value="HTH_17"/>
</dbReference>
<reference evidence="3 4" key="1">
    <citation type="submission" date="2019-06" db="EMBL/GenBank/DDBJ databases">
        <title>Sequencing the genomes of 1000 actinobacteria strains.</title>
        <authorList>
            <person name="Klenk H.-P."/>
        </authorList>
    </citation>
    <scope>NUCLEOTIDE SEQUENCE [LARGE SCALE GENOMIC DNA]</scope>
    <source>
        <strain evidence="3 4">DSM 18082</strain>
    </source>
</reference>
<keyword evidence="4" id="KW-1185">Reference proteome</keyword>
<accession>A0A542Z946</accession>
<dbReference type="NCBIfam" id="TIGR01764">
    <property type="entry name" value="excise"/>
    <property type="match status" value="1"/>
</dbReference>
<sequence length="91" mass="10427">MSDRRKAEVVTPGKNNETVPGPGLLTLDEAAQYLNMSPRFMRRAAAERRVAFIKVGRSVRFKIADLDEWIEESRVEPLTINDVWRSARRIA</sequence>
<evidence type="ECO:0000313" key="3">
    <source>
        <dbReference type="EMBL" id="TQL56863.1"/>
    </source>
</evidence>
<name>A0A542Z946_9MICO</name>
<evidence type="ECO:0000256" key="1">
    <source>
        <dbReference type="SAM" id="MobiDB-lite"/>
    </source>
</evidence>
<comment type="caution">
    <text evidence="3">The sequence shown here is derived from an EMBL/GenBank/DDBJ whole genome shotgun (WGS) entry which is preliminary data.</text>
</comment>
<evidence type="ECO:0000313" key="4">
    <source>
        <dbReference type="Proteomes" id="UP000319514"/>
    </source>
</evidence>